<dbReference type="GO" id="GO:0005886">
    <property type="term" value="C:plasma membrane"/>
    <property type="evidence" value="ECO:0007669"/>
    <property type="project" value="TreeGrafter"/>
</dbReference>
<feature type="transmembrane region" description="Helical" evidence="3">
    <location>
        <begin position="53"/>
        <end position="74"/>
    </location>
</feature>
<feature type="transmembrane region" description="Helical" evidence="3">
    <location>
        <begin position="275"/>
        <end position="294"/>
    </location>
</feature>
<dbReference type="RefSeq" id="WP_145344442.1">
    <property type="nucleotide sequence ID" value="NZ_SMLY01000074.1"/>
</dbReference>
<evidence type="ECO:0000313" key="4">
    <source>
        <dbReference type="EMBL" id="TWI86186.1"/>
    </source>
</evidence>
<feature type="compositionally biased region" description="Low complexity" evidence="2">
    <location>
        <begin position="9"/>
        <end position="21"/>
    </location>
</feature>
<dbReference type="GO" id="GO:0008643">
    <property type="term" value="P:carbohydrate transport"/>
    <property type="evidence" value="ECO:0007669"/>
    <property type="project" value="InterPro"/>
</dbReference>
<dbReference type="PANTHER" id="PTHR11328:SF28">
    <property type="entry name" value="MAJOR FACILITATOR SUPERFAMILY DOMAIN-CONTAINING PROTEIN 12"/>
    <property type="match status" value="1"/>
</dbReference>
<feature type="transmembrane region" description="Helical" evidence="3">
    <location>
        <begin position="95"/>
        <end position="116"/>
    </location>
</feature>
<protein>
    <submittedName>
        <fullName evidence="4">Na+/melibiose symporter-like transporter</fullName>
    </submittedName>
</protein>
<keyword evidence="3" id="KW-1133">Transmembrane helix</keyword>
<dbReference type="InterPro" id="IPR036259">
    <property type="entry name" value="MFS_trans_sf"/>
</dbReference>
<accession>A0A562SZC3</accession>
<gene>
    <name evidence="4" type="ORF">JM93_02894</name>
</gene>
<evidence type="ECO:0000256" key="2">
    <source>
        <dbReference type="SAM" id="MobiDB-lite"/>
    </source>
</evidence>
<dbReference type="SUPFAM" id="SSF103473">
    <property type="entry name" value="MFS general substrate transporter"/>
    <property type="match status" value="1"/>
</dbReference>
<feature type="transmembrane region" description="Helical" evidence="3">
    <location>
        <begin position="240"/>
        <end position="263"/>
    </location>
</feature>
<comment type="similarity">
    <text evidence="1">Belongs to the sodium:galactoside symporter (TC 2.A.2) family.</text>
</comment>
<sequence>MTSGTRAEAGSSPGAAGSGPAPLQTKSLAQYGFIAMPLACAGLPVYLHAPDYYATTLGQSLTALGLVLLALRFIDAFQDPFIGSVSDTFHKYRQLILIIGMVLLGAGFWMIFNPFAPAPLTWFAISVFLCTTGFSIVTINLQALGGTWVSTTHDRTRITGWREGFGLIGLLVASITPTLLGVNADPDRAFSLMSLLYFPLLFFGGFLLLRWMRTAHISKPADSYSLPGWKDIVSDPWRRMFFAISLLNVFASSLPAVLVMFFIRDRLNAEEYAGLFLLIYFLSGALSMFVWQYLSRQVGKVRAWSLSMAVAILTFVWAALLGPGDIYPYAAVCALSGLALGADLAIPPSILADHISQTKRQSEASRMFSMMTLISKAAFALATGLALPALGLVGYKPGGPMTETLGLSLSIAYAAVPSALKAATLFWVLAEESALSLDRKDEPPFSKRPLKPAD</sequence>
<dbReference type="InterPro" id="IPR039672">
    <property type="entry name" value="MFS_2"/>
</dbReference>
<keyword evidence="5" id="KW-1185">Reference proteome</keyword>
<feature type="transmembrane region" description="Helical" evidence="3">
    <location>
        <begin position="28"/>
        <end position="47"/>
    </location>
</feature>
<feature type="transmembrane region" description="Helical" evidence="3">
    <location>
        <begin position="190"/>
        <end position="209"/>
    </location>
</feature>
<feature type="transmembrane region" description="Helical" evidence="3">
    <location>
        <begin position="410"/>
        <end position="430"/>
    </location>
</feature>
<dbReference type="EMBL" id="VLLF01000006">
    <property type="protein sequence ID" value="TWI86186.1"/>
    <property type="molecule type" value="Genomic_DNA"/>
</dbReference>
<name>A0A562SZC3_9HYPH</name>
<feature type="region of interest" description="Disordered" evidence="2">
    <location>
        <begin position="1"/>
        <end position="21"/>
    </location>
</feature>
<dbReference type="Proteomes" id="UP000320593">
    <property type="component" value="Unassembled WGS sequence"/>
</dbReference>
<feature type="transmembrane region" description="Helical" evidence="3">
    <location>
        <begin position="165"/>
        <end position="184"/>
    </location>
</feature>
<evidence type="ECO:0000256" key="3">
    <source>
        <dbReference type="SAM" id="Phobius"/>
    </source>
</evidence>
<keyword evidence="3" id="KW-0472">Membrane</keyword>
<feature type="transmembrane region" description="Helical" evidence="3">
    <location>
        <begin position="367"/>
        <end position="390"/>
    </location>
</feature>
<dbReference type="Gene3D" id="1.20.1250.20">
    <property type="entry name" value="MFS general substrate transporter like domains"/>
    <property type="match status" value="2"/>
</dbReference>
<feature type="transmembrane region" description="Helical" evidence="3">
    <location>
        <begin position="301"/>
        <end position="320"/>
    </location>
</feature>
<dbReference type="PANTHER" id="PTHR11328">
    <property type="entry name" value="MAJOR FACILITATOR SUPERFAMILY DOMAIN-CONTAINING PROTEIN"/>
    <property type="match status" value="1"/>
</dbReference>
<dbReference type="OrthoDB" id="181905at2"/>
<reference evidence="4 5" key="1">
    <citation type="submission" date="2019-07" db="EMBL/GenBank/DDBJ databases">
        <title>Genomic Encyclopedia of Archaeal and Bacterial Type Strains, Phase II (KMG-II): from individual species to whole genera.</title>
        <authorList>
            <person name="Goeker M."/>
        </authorList>
    </citation>
    <scope>NUCLEOTIDE SEQUENCE [LARGE SCALE GENOMIC DNA]</scope>
    <source>
        <strain evidence="4 5">ATCC BAA-252</strain>
    </source>
</reference>
<feature type="transmembrane region" description="Helical" evidence="3">
    <location>
        <begin position="326"/>
        <end position="346"/>
    </location>
</feature>
<evidence type="ECO:0000256" key="1">
    <source>
        <dbReference type="ARBA" id="ARBA00009617"/>
    </source>
</evidence>
<evidence type="ECO:0000313" key="5">
    <source>
        <dbReference type="Proteomes" id="UP000320593"/>
    </source>
</evidence>
<proteinExistence type="inferred from homology"/>
<organism evidence="4 5">
    <name type="scientific">Roseibium hamelinense</name>
    <dbReference type="NCBI Taxonomy" id="150831"/>
    <lineage>
        <taxon>Bacteria</taxon>
        <taxon>Pseudomonadati</taxon>
        <taxon>Pseudomonadota</taxon>
        <taxon>Alphaproteobacteria</taxon>
        <taxon>Hyphomicrobiales</taxon>
        <taxon>Stappiaceae</taxon>
        <taxon>Roseibium</taxon>
    </lineage>
</organism>
<dbReference type="AlphaFoldDB" id="A0A562SZC3"/>
<feature type="transmembrane region" description="Helical" evidence="3">
    <location>
        <begin position="122"/>
        <end position="144"/>
    </location>
</feature>
<comment type="caution">
    <text evidence="4">The sequence shown here is derived from an EMBL/GenBank/DDBJ whole genome shotgun (WGS) entry which is preliminary data.</text>
</comment>
<dbReference type="GO" id="GO:0015293">
    <property type="term" value="F:symporter activity"/>
    <property type="evidence" value="ECO:0007669"/>
    <property type="project" value="InterPro"/>
</dbReference>
<dbReference type="Pfam" id="PF13347">
    <property type="entry name" value="MFS_2"/>
    <property type="match status" value="1"/>
</dbReference>
<keyword evidence="3" id="KW-0812">Transmembrane</keyword>